<feature type="transmembrane region" description="Helical" evidence="1">
    <location>
        <begin position="42"/>
        <end position="66"/>
    </location>
</feature>
<dbReference type="Proteomes" id="UP000199006">
    <property type="component" value="Unassembled WGS sequence"/>
</dbReference>
<dbReference type="STRING" id="29563.SAMN02983006_02358"/>
<protein>
    <submittedName>
        <fullName evidence="2">Uncharacterized membrane protein</fullName>
    </submittedName>
</protein>
<feature type="transmembrane region" description="Helical" evidence="1">
    <location>
        <begin position="72"/>
        <end position="90"/>
    </location>
</feature>
<keyword evidence="3" id="KW-1185">Reference proteome</keyword>
<gene>
    <name evidence="2" type="ORF">SAMN02983006_02358</name>
</gene>
<evidence type="ECO:0000313" key="3">
    <source>
        <dbReference type="Proteomes" id="UP000199006"/>
    </source>
</evidence>
<dbReference type="OrthoDB" id="166547at2"/>
<dbReference type="AlphaFoldDB" id="A0A1I4LME8"/>
<sequence length="132" mass="15190">MIFLKSYLFALVIFLGLDFIWLEKAAKSIYHAQLSFILKDKFNLTAAVIFYLIFISGLVFFVINPALNKSSWHYALLAGLFYGLITYATYDLTNLSTLKNWPILITVIDISWGSILCALTSFLTYHFTKYFT</sequence>
<keyword evidence="1" id="KW-0812">Transmembrane</keyword>
<proteinExistence type="predicted"/>
<organism evidence="2 3">
    <name type="scientific">Halanaerobium salsuginis</name>
    <dbReference type="NCBI Taxonomy" id="29563"/>
    <lineage>
        <taxon>Bacteria</taxon>
        <taxon>Bacillati</taxon>
        <taxon>Bacillota</taxon>
        <taxon>Clostridia</taxon>
        <taxon>Halanaerobiales</taxon>
        <taxon>Halanaerobiaceae</taxon>
        <taxon>Halanaerobium</taxon>
    </lineage>
</organism>
<dbReference type="EMBL" id="FOTI01000042">
    <property type="protein sequence ID" value="SFL92172.1"/>
    <property type="molecule type" value="Genomic_DNA"/>
</dbReference>
<keyword evidence="1" id="KW-0472">Membrane</keyword>
<evidence type="ECO:0000256" key="1">
    <source>
        <dbReference type="SAM" id="Phobius"/>
    </source>
</evidence>
<feature type="transmembrane region" description="Helical" evidence="1">
    <location>
        <begin position="102"/>
        <end position="127"/>
    </location>
</feature>
<keyword evidence="1" id="KW-1133">Transmembrane helix</keyword>
<feature type="transmembrane region" description="Helical" evidence="1">
    <location>
        <begin position="6"/>
        <end position="22"/>
    </location>
</feature>
<reference evidence="2 3" key="1">
    <citation type="submission" date="2016-10" db="EMBL/GenBank/DDBJ databases">
        <authorList>
            <person name="de Groot N.N."/>
        </authorList>
    </citation>
    <scope>NUCLEOTIDE SEQUENCE [LARGE SCALE GENOMIC DNA]</scope>
    <source>
        <strain evidence="2 3">ATCC 51327</strain>
    </source>
</reference>
<dbReference type="RefSeq" id="WP_089862384.1">
    <property type="nucleotide sequence ID" value="NZ_FOTI01000042.1"/>
</dbReference>
<dbReference type="Pfam" id="PF09945">
    <property type="entry name" value="DUF2177"/>
    <property type="match status" value="1"/>
</dbReference>
<name>A0A1I4LME8_9FIRM</name>
<dbReference type="InterPro" id="IPR018687">
    <property type="entry name" value="DUF2177_membr"/>
</dbReference>
<evidence type="ECO:0000313" key="2">
    <source>
        <dbReference type="EMBL" id="SFL92172.1"/>
    </source>
</evidence>
<accession>A0A1I4LME8</accession>